<name>A0A2Z5UU42_9COXI</name>
<gene>
    <name evidence="1" type="ORF">RVIR1_04730</name>
</gene>
<proteinExistence type="predicted"/>
<dbReference type="OrthoDB" id="9093577at2"/>
<dbReference type="AlphaFoldDB" id="A0A2Z5UU42"/>
<keyword evidence="2" id="KW-1185">Reference proteome</keyword>
<reference evidence="1 2" key="1">
    <citation type="submission" date="2017-03" db="EMBL/GenBank/DDBJ databases">
        <title>The genome sequence of Candidatus Rickettsiella viridis.</title>
        <authorList>
            <person name="Nikoh N."/>
            <person name="Tsuchida T."/>
            <person name="Yamaguchi K."/>
            <person name="Maeda T."/>
            <person name="Shigenobu S."/>
            <person name="Fukatsu T."/>
        </authorList>
    </citation>
    <scope>NUCLEOTIDE SEQUENCE [LARGE SCALE GENOMIC DNA]</scope>
    <source>
        <strain evidence="1 2">Ap-RA04</strain>
    </source>
</reference>
<dbReference type="RefSeq" id="WP_126322485.1">
    <property type="nucleotide sequence ID" value="NZ_AP018005.1"/>
</dbReference>
<sequence length="243" mass="28264">MTTEIILSYVAKKALNILENKFISNVVEKWSQYRARKFLQTFIAEIEKNTDFKDPTKLKNMIEEFFEDENKSEILFEAYRKVVLSASKNIGPIIIAIITAKLILEKKQSNETEDRIILAAENLSDNELISFLEFYYKKIKKENDDLEILLHEESYGESFENDLTAPPLSEWPGIWALKLKNMGILLERVTQKTRHYPASCYADKDYDAGISNDFKYYIIIPQEYQLLADYINTALKITNSKSS</sequence>
<organism evidence="1 2">
    <name type="scientific">Candidatus Rickettsiella viridis</name>
    <dbReference type="NCBI Taxonomy" id="676208"/>
    <lineage>
        <taxon>Bacteria</taxon>
        <taxon>Pseudomonadati</taxon>
        <taxon>Pseudomonadota</taxon>
        <taxon>Gammaproteobacteria</taxon>
        <taxon>Legionellales</taxon>
        <taxon>Coxiellaceae</taxon>
        <taxon>Rickettsiella</taxon>
    </lineage>
</organism>
<protein>
    <submittedName>
        <fullName evidence="1">Uncharacterized protein</fullName>
    </submittedName>
</protein>
<dbReference type="KEGG" id="rvi:RVIR1_04730"/>
<accession>A0A2Z5UU42</accession>
<dbReference type="Proteomes" id="UP000282483">
    <property type="component" value="Chromosome"/>
</dbReference>
<evidence type="ECO:0000313" key="1">
    <source>
        <dbReference type="EMBL" id="BBB14984.1"/>
    </source>
</evidence>
<evidence type="ECO:0000313" key="2">
    <source>
        <dbReference type="Proteomes" id="UP000282483"/>
    </source>
</evidence>
<dbReference type="EMBL" id="AP018005">
    <property type="protein sequence ID" value="BBB14984.1"/>
    <property type="molecule type" value="Genomic_DNA"/>
</dbReference>